<dbReference type="GO" id="GO:0005886">
    <property type="term" value="C:plasma membrane"/>
    <property type="evidence" value="ECO:0007669"/>
    <property type="project" value="UniProtKB-SubCell"/>
</dbReference>
<dbReference type="GO" id="GO:0004222">
    <property type="term" value="F:metalloendopeptidase activity"/>
    <property type="evidence" value="ECO:0007669"/>
    <property type="project" value="InterPro"/>
</dbReference>
<sequence>MTKFSYDLVSLYYRGRSPLKKEDNSFFMCLYTMLVILFILVCCLVLSILLRFGKVEEHHVVKHTEAYRVQNYSQTNVETTIKSTKLPQYEEPIEKRNLEPISKYPDWIKSLIDFFTGEEESNESTAANTGLLSSVMKMKNNDNNDFLSSSSASENTESLKQIEKNQNYGQNSFEKLLMTEIPETSSKKQFRNDDKLYNNYLESLASTQNVELITQTRQDTNGNQLFDSSETSTSKTSEEPSLKPLQNTDDLNNDYYLFGTSEHHLNLNRESEEGDHSLQNDTFIFKNAGTCSTSNCLMTASRMISSMNMLVKPCNDFYSFACGGSPVDNSKEFDDLVPNSHNDQNETSFLKSFHAFYESCSHHEHQFDYITRIQQAKNLLKDLDLLQLNQENSRTDLTHALSLLILFDVLPLFEVSVDAIPDISTYSISFTPPDKTSLSVEEWSPLVEIQRNCLEKTQETIEGSPVNITYMYNIYQICKNNLSEYMRSFETPIKELGNFGNMTDEEKNQYSQHITDFLHTKIFSITNEIPVVDQLMCVVEKQYEIVKMEELQAEFPEIDWKRLLNLLSSVEIHNQTSILICNKSYFKTVFRQIRNLDSKDVFDALSAILAHKLFHINISPTVRNSIMHFCNQRTFKLMPNIANYLQKTSLSSHDMNQMNRDLENIFENIKQQFDNFLQNFQDLDEDTISNIKEKLAEIQLKTFSIEDAYNERIFLEKLYKNLTLQKNNYVYNYFYATILRKQSIFSMHDQSITAENTFRNIIGRNEQKPVYFHGNNFIFLSYAFMKKVSVDLPWYIKLAKVGFPLAKTLVHLLEPLKSQNNETYKNIHLLNFMRNIYKDLDPLENSLNFGDQKIIFSLNDDLSRRERIAETIALRVLSHSIDNVQNYPLLPWMSYEYSREKIFFVALVQELCQKMPLMSFMLNAHESPILPSLLGTEMMLRNCETFSTLFGCRPQEQEFSDET</sequence>
<accession>A0AAW1UYA2</accession>
<evidence type="ECO:0000313" key="6">
    <source>
        <dbReference type="EMBL" id="KAK9886125.1"/>
    </source>
</evidence>
<dbReference type="InterPro" id="IPR000718">
    <property type="entry name" value="Peptidase_M13"/>
</dbReference>
<dbReference type="PANTHER" id="PTHR11733:SF229">
    <property type="entry name" value="NEPRILYSIN-2-LIKE PROTEIN"/>
    <property type="match status" value="1"/>
</dbReference>
<name>A0AAW1UYA2_9CUCU</name>
<keyword evidence="4" id="KW-1133">Transmembrane helix</keyword>
<dbReference type="InterPro" id="IPR024079">
    <property type="entry name" value="MetalloPept_cat_dom_sf"/>
</dbReference>
<evidence type="ECO:0000256" key="1">
    <source>
        <dbReference type="ARBA" id="ARBA00004401"/>
    </source>
</evidence>
<comment type="subcellular location">
    <subcellularLocation>
        <location evidence="1">Cell membrane</location>
        <topology evidence="1">Single-pass type II membrane protein</topology>
    </subcellularLocation>
</comment>
<dbReference type="AlphaFoldDB" id="A0AAW1UYA2"/>
<dbReference type="EMBL" id="JARQZJ010000098">
    <property type="protein sequence ID" value="KAK9886125.1"/>
    <property type="molecule type" value="Genomic_DNA"/>
</dbReference>
<dbReference type="Gene3D" id="1.10.1380.10">
    <property type="entry name" value="Neutral endopeptidase , domain2"/>
    <property type="match status" value="1"/>
</dbReference>
<dbReference type="PROSITE" id="PS51885">
    <property type="entry name" value="NEPRILYSIN"/>
    <property type="match status" value="1"/>
</dbReference>
<evidence type="ECO:0000256" key="4">
    <source>
        <dbReference type="SAM" id="Phobius"/>
    </source>
</evidence>
<dbReference type="InterPro" id="IPR008753">
    <property type="entry name" value="Peptidase_M13_N"/>
</dbReference>
<comment type="similarity">
    <text evidence="2">Belongs to the peptidase M13 family.</text>
</comment>
<proteinExistence type="inferred from homology"/>
<evidence type="ECO:0000259" key="5">
    <source>
        <dbReference type="Pfam" id="PF05649"/>
    </source>
</evidence>
<dbReference type="Gene3D" id="3.40.390.10">
    <property type="entry name" value="Collagenase (Catalytic Domain)"/>
    <property type="match status" value="1"/>
</dbReference>
<comment type="caution">
    <text evidence="6">The sequence shown here is derived from an EMBL/GenBank/DDBJ whole genome shotgun (WGS) entry which is preliminary data.</text>
</comment>
<keyword evidence="4" id="KW-0472">Membrane</keyword>
<dbReference type="SUPFAM" id="SSF55486">
    <property type="entry name" value="Metalloproteases ('zincins'), catalytic domain"/>
    <property type="match status" value="1"/>
</dbReference>
<feature type="transmembrane region" description="Helical" evidence="4">
    <location>
        <begin position="26"/>
        <end position="50"/>
    </location>
</feature>
<protein>
    <recommendedName>
        <fullName evidence="5">Peptidase M13 N-terminal domain-containing protein</fullName>
    </recommendedName>
</protein>
<evidence type="ECO:0000256" key="2">
    <source>
        <dbReference type="ARBA" id="ARBA00007357"/>
    </source>
</evidence>
<keyword evidence="4" id="KW-0812">Transmembrane</keyword>
<feature type="compositionally biased region" description="Polar residues" evidence="3">
    <location>
        <begin position="217"/>
        <end position="227"/>
    </location>
</feature>
<dbReference type="InterPro" id="IPR042089">
    <property type="entry name" value="Peptidase_M13_dom_2"/>
</dbReference>
<organism evidence="6 7">
    <name type="scientific">Henosepilachna vigintioctopunctata</name>
    <dbReference type="NCBI Taxonomy" id="420089"/>
    <lineage>
        <taxon>Eukaryota</taxon>
        <taxon>Metazoa</taxon>
        <taxon>Ecdysozoa</taxon>
        <taxon>Arthropoda</taxon>
        <taxon>Hexapoda</taxon>
        <taxon>Insecta</taxon>
        <taxon>Pterygota</taxon>
        <taxon>Neoptera</taxon>
        <taxon>Endopterygota</taxon>
        <taxon>Coleoptera</taxon>
        <taxon>Polyphaga</taxon>
        <taxon>Cucujiformia</taxon>
        <taxon>Coccinelloidea</taxon>
        <taxon>Coccinellidae</taxon>
        <taxon>Epilachninae</taxon>
        <taxon>Epilachnini</taxon>
        <taxon>Henosepilachna</taxon>
    </lineage>
</organism>
<reference evidence="6 7" key="1">
    <citation type="submission" date="2023-03" db="EMBL/GenBank/DDBJ databases">
        <title>Genome insight into feeding habits of ladybird beetles.</title>
        <authorList>
            <person name="Li H.-S."/>
            <person name="Huang Y.-H."/>
            <person name="Pang H."/>
        </authorList>
    </citation>
    <scope>NUCLEOTIDE SEQUENCE [LARGE SCALE GENOMIC DNA]</scope>
    <source>
        <strain evidence="6">SYSU_2023b</strain>
        <tissue evidence="6">Whole body</tissue>
    </source>
</reference>
<dbReference type="PANTHER" id="PTHR11733">
    <property type="entry name" value="ZINC METALLOPROTEASE FAMILY M13 NEPRILYSIN-RELATED"/>
    <property type="match status" value="1"/>
</dbReference>
<keyword evidence="7" id="KW-1185">Reference proteome</keyword>
<feature type="region of interest" description="Disordered" evidence="3">
    <location>
        <begin position="217"/>
        <end position="248"/>
    </location>
</feature>
<dbReference type="Proteomes" id="UP001431783">
    <property type="component" value="Unassembled WGS sequence"/>
</dbReference>
<gene>
    <name evidence="6" type="ORF">WA026_014911</name>
</gene>
<feature type="domain" description="Peptidase M13 N-terminal" evidence="5">
    <location>
        <begin position="313"/>
        <end position="701"/>
    </location>
</feature>
<dbReference type="GO" id="GO:0016485">
    <property type="term" value="P:protein processing"/>
    <property type="evidence" value="ECO:0007669"/>
    <property type="project" value="TreeGrafter"/>
</dbReference>
<evidence type="ECO:0000313" key="7">
    <source>
        <dbReference type="Proteomes" id="UP001431783"/>
    </source>
</evidence>
<dbReference type="Pfam" id="PF05649">
    <property type="entry name" value="Peptidase_M13_N"/>
    <property type="match status" value="1"/>
</dbReference>
<evidence type="ECO:0000256" key="3">
    <source>
        <dbReference type="SAM" id="MobiDB-lite"/>
    </source>
</evidence>